<evidence type="ECO:0008006" key="3">
    <source>
        <dbReference type="Google" id="ProtNLM"/>
    </source>
</evidence>
<proteinExistence type="predicted"/>
<reference evidence="1 2" key="1">
    <citation type="submission" date="2018-10" db="EMBL/GenBank/DDBJ databases">
        <title>Relationship between Morphology and Antimicrobial Activity in Streptomyces.</title>
        <authorList>
            <person name="Kang H.J."/>
            <person name="Kim S.B."/>
        </authorList>
    </citation>
    <scope>NUCLEOTIDE SEQUENCE [LARGE SCALE GENOMIC DNA]</scope>
    <source>
        <strain evidence="1 2">BH38</strain>
    </source>
</reference>
<sequence length="101" mass="11317">MWDWLRLLELTTLRSARKLDWSRAVIDVSHVRAVRQGPKAGRARSSGSKHHALVDGHGVRLAVSPTGWKPYEVTQPPLLDKFLPVAHVVGGPRRRPDMSSH</sequence>
<gene>
    <name evidence="1" type="ORF">DWB77_07309</name>
</gene>
<dbReference type="OrthoDB" id="4546548at2"/>
<evidence type="ECO:0000313" key="2">
    <source>
        <dbReference type="Proteomes" id="UP000271554"/>
    </source>
</evidence>
<dbReference type="AlphaFoldDB" id="A0A387HQN5"/>
<keyword evidence="2" id="KW-1185">Reference proteome</keyword>
<evidence type="ECO:0000313" key="1">
    <source>
        <dbReference type="EMBL" id="AYG85093.1"/>
    </source>
</evidence>
<organism evidence="1 2">
    <name type="scientific">Streptomyces hundungensis</name>
    <dbReference type="NCBI Taxonomy" id="1077946"/>
    <lineage>
        <taxon>Bacteria</taxon>
        <taxon>Bacillati</taxon>
        <taxon>Actinomycetota</taxon>
        <taxon>Actinomycetes</taxon>
        <taxon>Kitasatosporales</taxon>
        <taxon>Streptomycetaceae</taxon>
        <taxon>Streptomyces</taxon>
    </lineage>
</organism>
<dbReference type="EMBL" id="CP032698">
    <property type="protein sequence ID" value="AYG85093.1"/>
    <property type="molecule type" value="Genomic_DNA"/>
</dbReference>
<dbReference type="Proteomes" id="UP000271554">
    <property type="component" value="Chromosome"/>
</dbReference>
<protein>
    <recommendedName>
        <fullName evidence="3">Transposase IS4-like domain-containing protein</fullName>
    </recommendedName>
</protein>
<dbReference type="KEGG" id="shun:DWB77_07309"/>
<name>A0A387HQN5_9ACTN</name>
<accession>A0A387HQN5</accession>